<evidence type="ECO:0000256" key="4">
    <source>
        <dbReference type="ARBA" id="ARBA00022490"/>
    </source>
</evidence>
<dbReference type="InterPro" id="IPR043157">
    <property type="entry name" value="Dynein_AAA1S"/>
</dbReference>
<evidence type="ECO:0000256" key="7">
    <source>
        <dbReference type="ARBA" id="ARBA00022741"/>
    </source>
</evidence>
<comment type="subcellular location">
    <subcellularLocation>
        <location evidence="1">Cytoplasm</location>
        <location evidence="1">Cytoskeleton</location>
    </subcellularLocation>
</comment>
<dbReference type="Gene3D" id="1.10.8.710">
    <property type="match status" value="1"/>
</dbReference>
<evidence type="ECO:0000313" key="16">
    <source>
        <dbReference type="EMBL" id="KAH9511627.1"/>
    </source>
</evidence>
<reference evidence="16" key="2">
    <citation type="journal article" date="2022" name="Res Sq">
        <title>Comparative Genomics Reveals Insights into the Divergent Evolution of Astigmatic Mites and Household Pest Adaptations.</title>
        <authorList>
            <person name="Xiong Q."/>
            <person name="Wan A.T.-Y."/>
            <person name="Liu X.-Y."/>
            <person name="Fung C.S.-H."/>
            <person name="Xiao X."/>
            <person name="Malainual N."/>
            <person name="Hou J."/>
            <person name="Wang L."/>
            <person name="Wang M."/>
            <person name="Yang K."/>
            <person name="Cui Y."/>
            <person name="Leung E."/>
            <person name="Nong W."/>
            <person name="Shin S.-K."/>
            <person name="Au S."/>
            <person name="Jeong K.Y."/>
            <person name="Chew F.T."/>
            <person name="Hui J."/>
            <person name="Leung T.F."/>
            <person name="Tungtrongchitr A."/>
            <person name="Zhong N."/>
            <person name="Liu Z."/>
            <person name="Tsui S."/>
        </authorList>
    </citation>
    <scope>NUCLEOTIDE SEQUENCE</scope>
    <source>
        <strain evidence="16">Derf</strain>
        <tissue evidence="16">Whole organism</tissue>
    </source>
</reference>
<dbReference type="FunFam" id="1.20.920.20:FF:000002">
    <property type="entry name" value="Cytoplasmic dynein 1 heavy chain"/>
    <property type="match status" value="1"/>
</dbReference>
<feature type="domain" description="AAA+ ATPase" evidence="15">
    <location>
        <begin position="1930"/>
        <end position="2170"/>
    </location>
</feature>
<feature type="compositionally biased region" description="Low complexity" evidence="14">
    <location>
        <begin position="4057"/>
        <end position="4074"/>
    </location>
</feature>
<gene>
    <name evidence="16" type="primary">DYNC2H1</name>
    <name evidence="16" type="ORF">DERF_010074</name>
</gene>
<comment type="caution">
    <text evidence="16">The sequence shown here is derived from an EMBL/GenBank/DDBJ whole genome shotgun (WGS) entry which is preliminary data.</text>
</comment>
<dbReference type="Pfam" id="PF18198">
    <property type="entry name" value="AAA_lid_11"/>
    <property type="match status" value="1"/>
</dbReference>
<dbReference type="Gene3D" id="1.20.140.100">
    <property type="entry name" value="Dynein heavy chain, N-terminal domain 2"/>
    <property type="match status" value="1"/>
</dbReference>
<dbReference type="Pfam" id="PF12775">
    <property type="entry name" value="AAA_7"/>
    <property type="match status" value="1"/>
</dbReference>
<feature type="domain" description="AAA+ ATPase" evidence="15">
    <location>
        <begin position="2540"/>
        <end position="2680"/>
    </location>
</feature>
<sequence>MESFRGKLSNDKKIRKNDGHSNESSLSLIRDIVRNYFQTPWFDLTEKDEQLIRDFIIDSSKQISNSGKKSTKKSSLLVQLTNDDNKNDDDGRMYLKRFEPKFEIVSLDDIRSRRKNSNNFKQKQQKSTDESNYRQSILFIRLADNQTDDECNQISNNTTHRSTVQIRLVTDDEAIKHLSEILKSCSISNDEIISAYNQLERFIDRDKVLQNLLEERTEFLRKLSEWSETLLEYSSSDDLLEKNLSSSQSSNDDDDDDETQPLGGSGNVIDDNDQEERQIGRELNRMAMKILTFKERQQLLANIVANIPLMFRDVSDLNMYRINLTETTQMLESESKQLFHRWSTNVSKNIHYDLTKQCIVIDEQTQRPRITLSQNLEKLATNVRKLRQYRFIIPDDIDRMESQISTYIDFVHDLRKIVRFYMNVAEQILPSQRPMLIDRARAFTTLLESRQQLKWSDGSDAISGWIDELKQFMSEFQKQNKHLQRLHQKILETIKWMIDASLSQWQHLIEKVRLIISEVSVNHSYQYTYVWRKHWDYQLYKILEYYFNQIIRMNRKQQQQQQQQQNSKQLNRIKTAKSIKSSSNDDNHHNEMIIMFMDQEFIQWKQHPMMNPIDNTIELQFNPSGYLVYEPSFEIIKKSLFERFQYFIRFPSIFHAFVDWSLDAQINPSSSSSSSMNGISGATTTTSAPRTLFHNIYYRNATNFTAIYHKVFDAIDELIRIREQFARWTAIYNLIKMIKSSNYNRMTHQQPTVIDDNGDGKSKMFSCKTLEDYQYNLELIRNLSLKFSNEYSMINEIHCENSIFVVNIIPIKMFIEWLFNETETVLLHTFRDQCQQEIDRIETICRQTIEQLKHCPININELIEFDQMIMEKLEPIYTRLNVDNVTLREKIHFFRSWSTLATPLTADIKELAQKFDQTKLIINEFENIYNNRMELLENYREQLQSKLSIELNTIDEEIDNFLNRWIQLNDQMRQTPEIINDFQINSNQLMMKMTELSTSCEYFHVQRPKSFEQIQQINVEIRELYEKFHILYEFEKGLSQYQEMEWIVSRNKLQKINQYINDWLEQHPSNDGYLQLYIERWQKFLNLIEICRGDNYQQLHWNQFIGQIIGHKNLSYENLKLSDLWIYQDKLRDCRTEILDINKRAYNDNLLRESLNDLNQFALDGHFILYPYRTKDDHEIMLIKDWYQCYNQISDCFLLIQTIRNMDNEEISNEYLDQYQEWEMKLVRFESLIILLNSIQRKWISLEPIYHDHRGSSSNGPSFFHDTTFIRYSNDFQELMKSIHRNSGRFVYLLQMKNDWENRLRTIDQNFTNTQKKLRTFIEESRQRFPRFYFLADEDLLLILSGKVDLNQSGLVKKLFVNTIGCLVYQNTHTQNNDYLIEAIESIQGERIRLRHSIQMDNNNGPSAIEKWLQNLDEQIKSTLKFIFMDKLSIKQTIYNDFDLFATLPSQILSLYCYIDFTESVEMAINKNHLIDLRKHYEQILSTMTKDGTGFHQKLFESLSTTNSNHSNSINENLSKIKIKQVVLDLIHYLNVIQSLIDADVKDQKHWLWQSQLRFYVINQQQQQQQSANIKICMGLASFDYSFEYLGCLGDSKLVSTTLTNKCFLTLTQAMDLGLGGNPYGPAGTGKTESVKALGQYFGRQVLVFNCDEAIDVKSMTRIIVGLLKCGNWGCFDEFNRLQLDVLSVLSSQIQEIQYAIKNESKTVNLNEYGHVAINNNAAIFITLNPAGKEYGGRNRIPDNLKSLFLPVAMTVPEIKTIVRFLSLAEGFSDMATKILGDKIPCWFEFAQGSMSQQKHYDWGLRTIKACLESSGRRLNQNRVAMKMDATSNSNEYQMEIALVIDTLRQQIKSKLVDTDALKFDGLIEAVFGSEYIVDFNSKQTQPIQMNSESNDLLVDIVEKCFNDNNLIHNEYQMEKILQLYEQIQTRFGVVLIGPSGSGKTTIWQMLRHSLEQLSKTSTMNKSSIIDVIIINPKSMPRSRLFGYIDDDTREWHDGLFSAKSRDITRNNDDGGNDNNVSHTMNWIIFDGDIDPDWVEALNSVLDDNRVLTLPSGERIDFDLNHCRILFETTSLKNASPATISRLGVVSIDMIMINEMVQCFVAQNQLSFTAISIIQNYLNLNHQQLFLPISTARSLLKHLHYCQLNHEDESRAIDRISGHHHVGNIETMVANNTNLIITDSVRRYIEMLKPLIGQHICLIGPIGCGKTILAQELLFTSMMNGHLLIVDCTPTTNAETLLKLLMNTTTIVHSGTNRMLRAQNAQQQQIWLFIRHFELLSYDKWSSNSLVSLLTLMLKHNGFYHPETFEWITVDVTNFQLILSCTDVRQIDKRLLTRLHLIQFEHYSLEEIKEILHTKIQQSCTNINPNEHEYFASHYIDIIRQLYLNNNDDDGGEEKINNFLKIGINIIDSLNHYDCLNEKCIDYEIYRTLMNHLSQKSYRNLLKTLMNDGDHDNNNGNENRLYFTSLDGQQRYQQINYEQFQLQIQKWIRNYCQENDLNNNHQQEWPQLNHTLTLVADLCSFLAINNQCNGQSSSTSIPIMLIIGHNGNGRKFLIKTIAHNFGYDRIWTPDSIQSERHLRNELSALLSNDDNTAMDDDNNNQRRLLLLIDEIHLEILPYLRDQIYTQINSYNQQQQQQQQASNIMTIRLIMTTTRLTSMDHLMWLRKASQIHRSDSFTMDDYNSLTAGLIRPQIDKHIIDDESSFDSIIKMFYPIYQHFQQQQQQQQQDQKVIDLNTENIRSYTDFLQTFLQLFYYQSAKSNEENERMKLGVERLDQVSTQVKILKDEAMEQKKLLDNKRQEADDAFQLIMNSMHQSEDKKLELEDVQQRIRVETENLHERKSKIDEELSEIEPMLQAAKAAIGGIRSDSLSEIRSLRAPPEVIRDILEGVLRLMGVNDTSWASMKTFLSKRGVKEDIMNFDCHKITPEIRIKVEQLLRKRSESFQSTTAKRASAAAAPLAEWVKANVEYSSVLHKIEPLEMELKKLETNLHRAQTRIRTLDTQLHDVDTEVDTLRERMQAVTVEAAQIEINLKKSTKVLEQSESIVNDLSDEHQRWNEKLLQIEIERKQMPYKCMIAAAYLTQACRESSYQRRTEIFEQSFEKFHQINSFDLMEFLGFETEEETLLFGSSLSSPSSSNSATMIRPMMIPLICDPAHKALNHFKNAEITNWLKILELGIRFGRTVIITDFNQFDIRLVPLIMGTIHGSSDTRFWTFIGEKKVDYNPRFALYLMTNNLQSISPLTMANIRVVNLSPSFGSISSQLLGHIIDVKKPELETEKIRIDDRVRDLQKQLKQLENELLAKLSSKEGTGNILENSSLIEQLKFLKKSAAQVECSLKESDRLKSDLERERIQYKDLSQFAANLYFSMENLPKLCPMYYFGYGEFEQLFIDSLRAKSEFNEDDVCAAFYHYISRALFAEHRRTFRQFVKNRFPKQSTQLFITSDNNDINTQNIGEFLAEIFQQQQQQSSRMNAKIALIITMPGSDPNTEIKNSIEKLGYDLQMISMGNDTIDKVSSIIQMTQQSIISKSKQSQPQPKVLCLNNLHLVIGWLPKLFEILTNHKTTTATKPPLILVTESSEHFPRTLLEICIKFAHESAPGLRAHLRRLRSQSQRPKSNNHNQNDHDFGKLYELLEYFHAICCERRFYIPFGWNKNYEFGFNEFHFGHNIIDKMIVEMTKKTSLSSAKKESMKNQKFKIYQYLEGLFHQVIYGGKIDFNIDEIVLGILIRKCFHPNMDQSLMSSSTNDFKMLGLPSNANDFRDRLLEKRLKQNLQLLSITTSSSLPAIKQQEEQQSESSTESKQKTLSLNPSGIRYFRKLWLRILGKCRIDQIDDLREEMANNIVVESSFLDAPTIDLFIRQFVLFEFDFAKRLILQIDRELHSEPIAVNLDSCIQINHTPESWLNVWLNGSEIAQDFLINLARIYMKLSTIITMNGDEHQSSDTFGATFDMTHCFHPKLFLNSLKQFVAKKLSTSIDCLSIQYHWNDDDENDTDQQRQRQNQIMIIKLDGIWIEAAQFQNGQLRECQSDSPFTSLMPSLLMIFSKSKDNVIDNQSQSSSSSSSSSSSFSSNQQQRKTMIKIPLYSCSKRQTLLEQWQLPCSTTTKTTTATTTTQNSNERWLEMGVALVLGNFAVVKVVLQQYPLDDHDDYGYYYYGV</sequence>
<dbReference type="GO" id="GO:0051959">
    <property type="term" value="F:dynein light intermediate chain binding"/>
    <property type="evidence" value="ECO:0007669"/>
    <property type="project" value="InterPro"/>
</dbReference>
<evidence type="ECO:0000256" key="1">
    <source>
        <dbReference type="ARBA" id="ARBA00004245"/>
    </source>
</evidence>
<reference evidence="16" key="1">
    <citation type="submission" date="2013-05" db="EMBL/GenBank/DDBJ databases">
        <authorList>
            <person name="Yim A.K.Y."/>
            <person name="Chan T.F."/>
            <person name="Ji K.M."/>
            <person name="Liu X.Y."/>
            <person name="Zhou J.W."/>
            <person name="Li R.Q."/>
            <person name="Yang K.Y."/>
            <person name="Li J."/>
            <person name="Li M."/>
            <person name="Law P.T.W."/>
            <person name="Wu Y.L."/>
            <person name="Cai Z.L."/>
            <person name="Qin H."/>
            <person name="Bao Y."/>
            <person name="Leung R.K.K."/>
            <person name="Ng P.K.S."/>
            <person name="Zou J."/>
            <person name="Zhong X.J."/>
            <person name="Ran P.X."/>
            <person name="Zhong N.S."/>
            <person name="Liu Z.G."/>
            <person name="Tsui S.K.W."/>
        </authorList>
    </citation>
    <scope>NUCLEOTIDE SEQUENCE</scope>
    <source>
        <strain evidence="16">Derf</strain>
        <tissue evidence="16">Whole organism</tissue>
    </source>
</reference>
<dbReference type="Gene3D" id="1.10.8.1220">
    <property type="match status" value="1"/>
</dbReference>
<proteinExistence type="inferred from homology"/>
<dbReference type="Gene3D" id="1.20.920.20">
    <property type="match status" value="1"/>
</dbReference>
<feature type="region of interest" description="Disordered" evidence="14">
    <location>
        <begin position="1"/>
        <end position="22"/>
    </location>
</feature>
<feature type="domain" description="AAA+ ATPase" evidence="15">
    <location>
        <begin position="2196"/>
        <end position="2350"/>
    </location>
</feature>
<dbReference type="GO" id="GO:0005524">
    <property type="term" value="F:ATP binding"/>
    <property type="evidence" value="ECO:0007669"/>
    <property type="project" value="UniProtKB-KW"/>
</dbReference>
<dbReference type="Gene3D" id="3.40.50.300">
    <property type="entry name" value="P-loop containing nucleotide triphosphate hydrolases"/>
    <property type="match status" value="4"/>
</dbReference>
<feature type="coiled-coil region" evidence="13">
    <location>
        <begin position="3276"/>
        <end position="3310"/>
    </location>
</feature>
<keyword evidence="10 13" id="KW-0175">Coiled coil</keyword>
<dbReference type="GO" id="GO:0005938">
    <property type="term" value="C:cell cortex"/>
    <property type="evidence" value="ECO:0007669"/>
    <property type="project" value="UniProtKB-ARBA"/>
</dbReference>
<evidence type="ECO:0000259" key="15">
    <source>
        <dbReference type="SMART" id="SM00382"/>
    </source>
</evidence>
<protein>
    <recommendedName>
        <fullName evidence="3">Dynein heavy chain, cytoplasmic</fullName>
    </recommendedName>
</protein>
<dbReference type="InterPro" id="IPR035699">
    <property type="entry name" value="AAA_6"/>
</dbReference>
<evidence type="ECO:0000256" key="11">
    <source>
        <dbReference type="ARBA" id="ARBA00023175"/>
    </source>
</evidence>
<evidence type="ECO:0000313" key="17">
    <source>
        <dbReference type="Proteomes" id="UP000790347"/>
    </source>
</evidence>
<dbReference type="PANTHER" id="PTHR45703">
    <property type="entry name" value="DYNEIN HEAVY CHAIN"/>
    <property type="match status" value="1"/>
</dbReference>
<dbReference type="Gene3D" id="3.20.180.20">
    <property type="entry name" value="Dynein heavy chain, N-terminal domain 2"/>
    <property type="match status" value="1"/>
</dbReference>
<dbReference type="InterPro" id="IPR041658">
    <property type="entry name" value="AAA_lid_11"/>
</dbReference>
<dbReference type="PANTHER" id="PTHR45703:SF22">
    <property type="entry name" value="DYNEIN CYTOPLASMIC 2 HEAVY CHAIN 1"/>
    <property type="match status" value="1"/>
</dbReference>
<feature type="compositionally biased region" description="Basic and acidic residues" evidence="14">
    <location>
        <begin position="1"/>
        <end position="21"/>
    </location>
</feature>
<dbReference type="GO" id="GO:0045505">
    <property type="term" value="F:dynein intermediate chain binding"/>
    <property type="evidence" value="ECO:0007669"/>
    <property type="project" value="InterPro"/>
</dbReference>
<keyword evidence="12" id="KW-0206">Cytoskeleton</keyword>
<evidence type="ECO:0000256" key="2">
    <source>
        <dbReference type="ARBA" id="ARBA00008887"/>
    </source>
</evidence>
<dbReference type="InterPro" id="IPR042222">
    <property type="entry name" value="Dynein_2_N"/>
</dbReference>
<keyword evidence="8" id="KW-0067">ATP-binding</keyword>
<dbReference type="Pfam" id="PF18199">
    <property type="entry name" value="Dynein_C"/>
    <property type="match status" value="1"/>
</dbReference>
<name>A0A922L264_DERFA</name>
<evidence type="ECO:0000256" key="8">
    <source>
        <dbReference type="ARBA" id="ARBA00022840"/>
    </source>
</evidence>
<dbReference type="GO" id="GO:0030286">
    <property type="term" value="C:dynein complex"/>
    <property type="evidence" value="ECO:0007669"/>
    <property type="project" value="UniProtKB-KW"/>
</dbReference>
<dbReference type="InterPro" id="IPR027417">
    <property type="entry name" value="P-loop_NTPase"/>
</dbReference>
<feature type="compositionally biased region" description="Polar residues" evidence="14">
    <location>
        <begin position="566"/>
        <end position="582"/>
    </location>
</feature>
<feature type="region of interest" description="Disordered" evidence="14">
    <location>
        <begin position="242"/>
        <end position="274"/>
    </location>
</feature>
<dbReference type="GO" id="GO:0000070">
    <property type="term" value="P:mitotic sister chromatid segregation"/>
    <property type="evidence" value="ECO:0007669"/>
    <property type="project" value="UniProtKB-ARBA"/>
</dbReference>
<evidence type="ECO:0000256" key="6">
    <source>
        <dbReference type="ARBA" id="ARBA00022737"/>
    </source>
</evidence>
<dbReference type="Pfam" id="PF12781">
    <property type="entry name" value="AAA_9"/>
    <property type="match status" value="1"/>
</dbReference>
<evidence type="ECO:0000256" key="3">
    <source>
        <dbReference type="ARBA" id="ARBA00022197"/>
    </source>
</evidence>
<dbReference type="Pfam" id="PF08393">
    <property type="entry name" value="DHC_N2"/>
    <property type="match status" value="1"/>
</dbReference>
<feature type="domain" description="AAA+ ATPase" evidence="15">
    <location>
        <begin position="1620"/>
        <end position="1758"/>
    </location>
</feature>
<comment type="similarity">
    <text evidence="2">Belongs to the dynein heavy chain family.</text>
</comment>
<evidence type="ECO:0000256" key="12">
    <source>
        <dbReference type="ARBA" id="ARBA00023212"/>
    </source>
</evidence>
<dbReference type="InterPro" id="IPR026983">
    <property type="entry name" value="DHC"/>
</dbReference>
<dbReference type="SMART" id="SM00382">
    <property type="entry name" value="AAA"/>
    <property type="match status" value="4"/>
</dbReference>
<feature type="region of interest" description="Disordered" evidence="14">
    <location>
        <begin position="558"/>
        <end position="587"/>
    </location>
</feature>
<dbReference type="Pfam" id="PF12777">
    <property type="entry name" value="MT"/>
    <property type="match status" value="1"/>
</dbReference>
<evidence type="ECO:0000256" key="13">
    <source>
        <dbReference type="SAM" id="Coils"/>
    </source>
</evidence>
<dbReference type="InterPro" id="IPR042228">
    <property type="entry name" value="Dynein_linker_3"/>
</dbReference>
<evidence type="ECO:0000256" key="5">
    <source>
        <dbReference type="ARBA" id="ARBA00022701"/>
    </source>
</evidence>
<feature type="coiled-coil region" evidence="13">
    <location>
        <begin position="2980"/>
        <end position="3070"/>
    </location>
</feature>
<keyword evidence="9" id="KW-0243">Dynein</keyword>
<organism evidence="16 17">
    <name type="scientific">Dermatophagoides farinae</name>
    <name type="common">American house dust mite</name>
    <dbReference type="NCBI Taxonomy" id="6954"/>
    <lineage>
        <taxon>Eukaryota</taxon>
        <taxon>Metazoa</taxon>
        <taxon>Ecdysozoa</taxon>
        <taxon>Arthropoda</taxon>
        <taxon>Chelicerata</taxon>
        <taxon>Arachnida</taxon>
        <taxon>Acari</taxon>
        <taxon>Acariformes</taxon>
        <taxon>Sarcoptiformes</taxon>
        <taxon>Astigmata</taxon>
        <taxon>Psoroptidia</taxon>
        <taxon>Analgoidea</taxon>
        <taxon>Pyroglyphidae</taxon>
        <taxon>Dermatophagoidinae</taxon>
        <taxon>Dermatophagoides</taxon>
    </lineage>
</organism>
<feature type="coiled-coil region" evidence="13">
    <location>
        <begin position="2778"/>
        <end position="2840"/>
    </location>
</feature>
<keyword evidence="17" id="KW-1185">Reference proteome</keyword>
<dbReference type="InterPro" id="IPR013602">
    <property type="entry name" value="Dynein_heavy_linker"/>
</dbReference>
<dbReference type="InterPro" id="IPR024743">
    <property type="entry name" value="Dynein_HC_stalk"/>
</dbReference>
<dbReference type="InterPro" id="IPR042219">
    <property type="entry name" value="AAA_lid_11_sf"/>
</dbReference>
<keyword evidence="4" id="KW-0963">Cytoplasm</keyword>
<dbReference type="Gene3D" id="3.10.490.20">
    <property type="match status" value="1"/>
</dbReference>
<dbReference type="InterPro" id="IPR041228">
    <property type="entry name" value="Dynein_C"/>
</dbReference>
<dbReference type="GO" id="GO:0008569">
    <property type="term" value="F:minus-end-directed microtubule motor activity"/>
    <property type="evidence" value="ECO:0007669"/>
    <property type="project" value="InterPro"/>
</dbReference>
<keyword evidence="6" id="KW-0677">Repeat</keyword>
<dbReference type="GO" id="GO:1902850">
    <property type="term" value="P:microtubule cytoskeleton organization involved in mitosis"/>
    <property type="evidence" value="ECO:0007669"/>
    <property type="project" value="UniProtKB-ARBA"/>
</dbReference>
<dbReference type="Pfam" id="PF03028">
    <property type="entry name" value="Dynein_heavy"/>
    <property type="match status" value="1"/>
</dbReference>
<dbReference type="GO" id="GO:0030473">
    <property type="term" value="P:nuclear migration along microtubule"/>
    <property type="evidence" value="ECO:0007669"/>
    <property type="project" value="UniProtKB-ARBA"/>
</dbReference>
<dbReference type="Gene3D" id="6.10.140.1060">
    <property type="match status" value="1"/>
</dbReference>
<dbReference type="InterPro" id="IPR035706">
    <property type="entry name" value="AAA_9"/>
</dbReference>
<dbReference type="GO" id="GO:0000235">
    <property type="term" value="C:astral microtubule"/>
    <property type="evidence" value="ECO:0007669"/>
    <property type="project" value="UniProtKB-ARBA"/>
</dbReference>
<keyword evidence="5" id="KW-0493">Microtubule</keyword>
<dbReference type="FunFam" id="3.40.50.300:FF:000996">
    <property type="entry name" value="Cytoplasmic dynein heavy chain"/>
    <property type="match status" value="1"/>
</dbReference>
<evidence type="ECO:0000256" key="10">
    <source>
        <dbReference type="ARBA" id="ARBA00023054"/>
    </source>
</evidence>
<dbReference type="Proteomes" id="UP000790347">
    <property type="component" value="Unassembled WGS sequence"/>
</dbReference>
<dbReference type="InterPro" id="IPR003593">
    <property type="entry name" value="AAA+_ATPase"/>
</dbReference>
<dbReference type="Pfam" id="PF12774">
    <property type="entry name" value="AAA_6"/>
    <property type="match status" value="1"/>
</dbReference>
<keyword evidence="11" id="KW-0505">Motor protein</keyword>
<feature type="region of interest" description="Disordered" evidence="14">
    <location>
        <begin position="4054"/>
        <end position="4074"/>
    </location>
</feature>
<evidence type="ECO:0000256" key="9">
    <source>
        <dbReference type="ARBA" id="ARBA00023017"/>
    </source>
</evidence>
<dbReference type="Gene3D" id="1.20.58.1120">
    <property type="match status" value="1"/>
</dbReference>
<dbReference type="InterPro" id="IPR004273">
    <property type="entry name" value="Dynein_heavy_D6_P-loop"/>
</dbReference>
<accession>A0A922L264</accession>
<dbReference type="SUPFAM" id="SSF52540">
    <property type="entry name" value="P-loop containing nucleoside triphosphate hydrolases"/>
    <property type="match status" value="4"/>
</dbReference>
<dbReference type="InterPro" id="IPR043160">
    <property type="entry name" value="Dynein_C_barrel"/>
</dbReference>
<evidence type="ECO:0000256" key="14">
    <source>
        <dbReference type="SAM" id="MobiDB-lite"/>
    </source>
</evidence>
<dbReference type="Gene3D" id="1.10.8.720">
    <property type="entry name" value="Region D6 of dynein motor"/>
    <property type="match status" value="1"/>
</dbReference>
<dbReference type="EMBL" id="ASGP02000004">
    <property type="protein sequence ID" value="KAH9511627.1"/>
    <property type="molecule type" value="Genomic_DNA"/>
</dbReference>
<keyword evidence="7" id="KW-0547">Nucleotide-binding</keyword>